<evidence type="ECO:0008006" key="3">
    <source>
        <dbReference type="Google" id="ProtNLM"/>
    </source>
</evidence>
<evidence type="ECO:0000313" key="2">
    <source>
        <dbReference type="Proteomes" id="UP000039370"/>
    </source>
</evidence>
<dbReference type="EMBL" id="CDOK01000153">
    <property type="protein sequence ID" value="CEN51814.1"/>
    <property type="molecule type" value="Genomic_DNA"/>
</dbReference>
<dbReference type="Proteomes" id="UP000039370">
    <property type="component" value="Unassembled WGS sequence"/>
</dbReference>
<proteinExistence type="predicted"/>
<dbReference type="AlphaFoldDB" id="A0A0B7IMI2"/>
<name>A0A0B7IMI2_9FLAO</name>
<accession>A0A0B7IMI2</accession>
<protein>
    <recommendedName>
        <fullName evidence="3">Peptidase S24/S26A/S26B/S26C domain-containing protein</fullName>
    </recommendedName>
</protein>
<sequence>MGSDRIEKILRTYPEINAEWLLTGNGSMLKSEQNQELSEKQKKFEALKKQLESGEVIKKRNLIPLYNDVATIGGTQLGADMSAVSSPTEYIDAGDWFPNATAAIRHYNDSMTEYPSGCILALRQIYDVKSIVWGQNYVIEISEIRVTKRIQTCKEDKNYIMGYSTNNETYPDGSLVHEPIHIEKADIKRLFLVVGHVVKEHSSAPVFISK</sequence>
<dbReference type="Gene3D" id="2.10.109.10">
    <property type="entry name" value="Umud Fragment, subunit A"/>
    <property type="match status" value="1"/>
</dbReference>
<evidence type="ECO:0000313" key="1">
    <source>
        <dbReference type="EMBL" id="CEN51814.1"/>
    </source>
</evidence>
<reference evidence="2" key="1">
    <citation type="submission" date="2015-01" db="EMBL/GenBank/DDBJ databases">
        <authorList>
            <person name="MANFREDI Pablo"/>
        </authorList>
    </citation>
    <scope>NUCLEOTIDE SEQUENCE [LARGE SCALE GENOMIC DNA]</scope>
    <source>
        <strain evidence="2">Cc11</strain>
    </source>
</reference>
<organism evidence="1 2">
    <name type="scientific">Capnocytophaga canimorsus</name>
    <dbReference type="NCBI Taxonomy" id="28188"/>
    <lineage>
        <taxon>Bacteria</taxon>
        <taxon>Pseudomonadati</taxon>
        <taxon>Bacteroidota</taxon>
        <taxon>Flavobacteriia</taxon>
        <taxon>Flavobacteriales</taxon>
        <taxon>Flavobacteriaceae</taxon>
        <taxon>Capnocytophaga</taxon>
    </lineage>
</organism>
<gene>
    <name evidence="1" type="ORF">CCAN11_2360010</name>
</gene>